<feature type="domain" description="Major facilitator superfamily (MFS) profile" evidence="7">
    <location>
        <begin position="1"/>
        <end position="408"/>
    </location>
</feature>
<dbReference type="PROSITE" id="PS50850">
    <property type="entry name" value="MFS"/>
    <property type="match status" value="1"/>
</dbReference>
<feature type="transmembrane region" description="Helical" evidence="6">
    <location>
        <begin position="264"/>
        <end position="284"/>
    </location>
</feature>
<evidence type="ECO:0000256" key="2">
    <source>
        <dbReference type="ARBA" id="ARBA00022448"/>
    </source>
</evidence>
<evidence type="ECO:0000256" key="4">
    <source>
        <dbReference type="ARBA" id="ARBA00022989"/>
    </source>
</evidence>
<dbReference type="Proteomes" id="UP000199182">
    <property type="component" value="Unassembled WGS sequence"/>
</dbReference>
<feature type="transmembrane region" description="Helical" evidence="6">
    <location>
        <begin position="104"/>
        <end position="123"/>
    </location>
</feature>
<keyword evidence="3 6" id="KW-0812">Transmembrane</keyword>
<organism evidence="8 9">
    <name type="scientific">Acetanaerobacterium elongatum</name>
    <dbReference type="NCBI Taxonomy" id="258515"/>
    <lineage>
        <taxon>Bacteria</taxon>
        <taxon>Bacillati</taxon>
        <taxon>Bacillota</taxon>
        <taxon>Clostridia</taxon>
        <taxon>Eubacteriales</taxon>
        <taxon>Oscillospiraceae</taxon>
        <taxon>Acetanaerobacterium</taxon>
    </lineage>
</organism>
<dbReference type="InterPro" id="IPR024671">
    <property type="entry name" value="Atg22-like"/>
</dbReference>
<dbReference type="GO" id="GO:0005886">
    <property type="term" value="C:plasma membrane"/>
    <property type="evidence" value="ECO:0007669"/>
    <property type="project" value="UniProtKB-SubCell"/>
</dbReference>
<evidence type="ECO:0000313" key="9">
    <source>
        <dbReference type="Proteomes" id="UP000199182"/>
    </source>
</evidence>
<feature type="transmembrane region" description="Helical" evidence="6">
    <location>
        <begin position="229"/>
        <end position="252"/>
    </location>
</feature>
<dbReference type="SUPFAM" id="SSF103473">
    <property type="entry name" value="MFS general substrate transporter"/>
    <property type="match status" value="1"/>
</dbReference>
<keyword evidence="4 6" id="KW-1133">Transmembrane helix</keyword>
<feature type="transmembrane region" description="Helical" evidence="6">
    <location>
        <begin position="353"/>
        <end position="378"/>
    </location>
</feature>
<dbReference type="GO" id="GO:0022857">
    <property type="term" value="F:transmembrane transporter activity"/>
    <property type="evidence" value="ECO:0007669"/>
    <property type="project" value="InterPro"/>
</dbReference>
<dbReference type="AlphaFoldDB" id="A0A1H0A0X4"/>
<dbReference type="RefSeq" id="WP_092639893.1">
    <property type="nucleotide sequence ID" value="NZ_FNID01000015.1"/>
</dbReference>
<dbReference type="InterPro" id="IPR050495">
    <property type="entry name" value="ATG22/LtaA_families"/>
</dbReference>
<sequence length="415" mass="46004">MKLSKAEKSWVLYDVANSAFTMIISTTIPIYFRSLVENSGADPSTATGIWGIVTSIAIAIMAILSPILGAIADYKGMKKKMFILFLVIGLIGGLSLSVTSDWVAYLLVFVLARVGYTACNVFYDSMLTDVTNDERIDYISAAGYAWGYIGSCIPFIAGIAVIFLKPFGMSTGMATQISFLFAVLWWGLLTIPLLKNVKQVFFLENRQDKITHAFSRLGATLKKIVKERILLYFIVAYFFYIDGVYTIISMATTYGGEVGIDSTSMILALLLTQFVAFPFAILAGKLGTKFGAMKMIKIYIVWYIAICLFGFQLDQQWEFWVLAVAVGLAQGGVQSLSRSYFGKLIPKEESNEYFGFFDIFGKFADFFGPLILSASAFIFKASKYGVLALIVLFIIGFIFLSLIPKNDTVDFIKPE</sequence>
<dbReference type="InterPro" id="IPR020846">
    <property type="entry name" value="MFS_dom"/>
</dbReference>
<dbReference type="InterPro" id="IPR036259">
    <property type="entry name" value="MFS_trans_sf"/>
</dbReference>
<accession>A0A1H0A0X4</accession>
<evidence type="ECO:0000256" key="5">
    <source>
        <dbReference type="ARBA" id="ARBA00023136"/>
    </source>
</evidence>
<gene>
    <name evidence="8" type="ORF">SAMN05192585_1155</name>
</gene>
<evidence type="ECO:0000256" key="6">
    <source>
        <dbReference type="SAM" id="Phobius"/>
    </source>
</evidence>
<feature type="transmembrane region" description="Helical" evidence="6">
    <location>
        <begin position="52"/>
        <end position="74"/>
    </location>
</feature>
<keyword evidence="9" id="KW-1185">Reference proteome</keyword>
<evidence type="ECO:0000256" key="1">
    <source>
        <dbReference type="ARBA" id="ARBA00004651"/>
    </source>
</evidence>
<name>A0A1H0A0X4_9FIRM</name>
<reference evidence="8 9" key="1">
    <citation type="submission" date="2016-10" db="EMBL/GenBank/DDBJ databases">
        <authorList>
            <person name="de Groot N.N."/>
        </authorList>
    </citation>
    <scope>NUCLEOTIDE SEQUENCE [LARGE SCALE GENOMIC DNA]</scope>
    <source>
        <strain evidence="8 9">CGMCC 1.5012</strain>
    </source>
</reference>
<evidence type="ECO:0000256" key="3">
    <source>
        <dbReference type="ARBA" id="ARBA00022692"/>
    </source>
</evidence>
<protein>
    <submittedName>
        <fullName evidence="8">MFS transporter, UMF1 family</fullName>
    </submittedName>
</protein>
<feature type="transmembrane region" description="Helical" evidence="6">
    <location>
        <begin position="81"/>
        <end position="98"/>
    </location>
</feature>
<comment type="subcellular location">
    <subcellularLocation>
        <location evidence="1">Cell membrane</location>
        <topology evidence="1">Multi-pass membrane protein</topology>
    </subcellularLocation>
</comment>
<feature type="transmembrane region" description="Helical" evidence="6">
    <location>
        <begin position="296"/>
        <end position="313"/>
    </location>
</feature>
<dbReference type="STRING" id="258515.SAMN05192585_1155"/>
<feature type="transmembrane region" description="Helical" evidence="6">
    <location>
        <begin position="12"/>
        <end position="32"/>
    </location>
</feature>
<dbReference type="PANTHER" id="PTHR23519">
    <property type="entry name" value="AUTOPHAGY-RELATED PROTEIN 22"/>
    <property type="match status" value="1"/>
</dbReference>
<dbReference type="OrthoDB" id="9768783at2"/>
<evidence type="ECO:0000259" key="7">
    <source>
        <dbReference type="PROSITE" id="PS50850"/>
    </source>
</evidence>
<keyword evidence="5 6" id="KW-0472">Membrane</keyword>
<feature type="transmembrane region" description="Helical" evidence="6">
    <location>
        <begin position="176"/>
        <end position="194"/>
    </location>
</feature>
<evidence type="ECO:0000313" key="8">
    <source>
        <dbReference type="EMBL" id="SDN27432.1"/>
    </source>
</evidence>
<feature type="transmembrane region" description="Helical" evidence="6">
    <location>
        <begin position="384"/>
        <end position="403"/>
    </location>
</feature>
<keyword evidence="2" id="KW-0813">Transport</keyword>
<proteinExistence type="predicted"/>
<dbReference type="PANTHER" id="PTHR23519:SF1">
    <property type="entry name" value="AUTOPHAGY-RELATED PROTEIN 22"/>
    <property type="match status" value="1"/>
</dbReference>
<dbReference type="Pfam" id="PF11700">
    <property type="entry name" value="ATG22"/>
    <property type="match status" value="2"/>
</dbReference>
<dbReference type="Gene3D" id="1.20.1250.20">
    <property type="entry name" value="MFS general substrate transporter like domains"/>
    <property type="match status" value="1"/>
</dbReference>
<feature type="transmembrane region" description="Helical" evidence="6">
    <location>
        <begin position="144"/>
        <end position="164"/>
    </location>
</feature>
<dbReference type="EMBL" id="FNID01000015">
    <property type="protein sequence ID" value="SDN27432.1"/>
    <property type="molecule type" value="Genomic_DNA"/>
</dbReference>